<feature type="transmembrane region" description="Helical" evidence="1">
    <location>
        <begin position="114"/>
        <end position="133"/>
    </location>
</feature>
<keyword evidence="1" id="KW-1133">Transmembrane helix</keyword>
<organism evidence="2 3">
    <name type="scientific">Maribacter cobaltidurans</name>
    <dbReference type="NCBI Taxonomy" id="1178778"/>
    <lineage>
        <taxon>Bacteria</taxon>
        <taxon>Pseudomonadati</taxon>
        <taxon>Bacteroidota</taxon>
        <taxon>Flavobacteriia</taxon>
        <taxon>Flavobacteriales</taxon>
        <taxon>Flavobacteriaceae</taxon>
        <taxon>Maribacter</taxon>
    </lineage>
</organism>
<reference evidence="2 3" key="1">
    <citation type="submission" date="2017-08" db="EMBL/GenBank/DDBJ databases">
        <title>The complete genome sequence of Maribacter sp. B1, isolated from deep-sea sediment.</title>
        <authorList>
            <person name="Wu Y.-H."/>
            <person name="Cheng H."/>
            <person name="Xu X.-W."/>
        </authorList>
    </citation>
    <scope>NUCLEOTIDE SEQUENCE [LARGE SCALE GENOMIC DNA]</scope>
    <source>
        <strain evidence="2 3">B1</strain>
    </source>
</reference>
<evidence type="ECO:0000313" key="3">
    <source>
        <dbReference type="Proteomes" id="UP000215244"/>
    </source>
</evidence>
<dbReference type="EMBL" id="CP022957">
    <property type="protein sequence ID" value="ASV29284.1"/>
    <property type="molecule type" value="Genomic_DNA"/>
</dbReference>
<proteinExistence type="predicted"/>
<feature type="transmembrane region" description="Helical" evidence="1">
    <location>
        <begin position="164"/>
        <end position="182"/>
    </location>
</feature>
<sequence>MESNKYLEDIIEIKNIMNRSSRFISLSGLSGVLAGIYALIGAFFAHVRLEQSNISRVEGYSERDVFLSNNELVRDLLLIAIAVIVLASFTGFLLTLKKSKKRGEKIWDATSKRLVINFLIPLLVGGFFCLVLIQQNSAFLVAPATLIFYGLACVNAGKYTMGDVGYMGMAFIILGLISTQFIGYGLYFWALGFGVCHIIYGSLMYFKYDQK</sequence>
<keyword evidence="1" id="KW-0472">Membrane</keyword>
<feature type="transmembrane region" description="Helical" evidence="1">
    <location>
        <begin position="139"/>
        <end position="157"/>
    </location>
</feature>
<gene>
    <name evidence="2" type="ORF">CJ263_03075</name>
</gene>
<keyword evidence="3" id="KW-1185">Reference proteome</keyword>
<feature type="transmembrane region" description="Helical" evidence="1">
    <location>
        <begin position="188"/>
        <end position="206"/>
    </location>
</feature>
<dbReference type="AlphaFoldDB" id="A0A223V1P2"/>
<protein>
    <submittedName>
        <fullName evidence="2">Uncharacterized protein</fullName>
    </submittedName>
</protein>
<feature type="transmembrane region" description="Helical" evidence="1">
    <location>
        <begin position="76"/>
        <end position="94"/>
    </location>
</feature>
<dbReference type="OrthoDB" id="1120881at2"/>
<dbReference type="Proteomes" id="UP000215244">
    <property type="component" value="Chromosome"/>
</dbReference>
<keyword evidence="1" id="KW-0812">Transmembrane</keyword>
<dbReference type="KEGG" id="marb:CJ263_03075"/>
<dbReference type="RefSeq" id="WP_094995917.1">
    <property type="nucleotide sequence ID" value="NZ_BMJL01000001.1"/>
</dbReference>
<evidence type="ECO:0000313" key="2">
    <source>
        <dbReference type="EMBL" id="ASV29284.1"/>
    </source>
</evidence>
<name>A0A223V1P2_9FLAO</name>
<evidence type="ECO:0000256" key="1">
    <source>
        <dbReference type="SAM" id="Phobius"/>
    </source>
</evidence>
<feature type="transmembrane region" description="Helical" evidence="1">
    <location>
        <begin position="23"/>
        <end position="45"/>
    </location>
</feature>
<accession>A0A223V1P2</accession>